<dbReference type="NCBIfam" id="TIGR00305">
    <property type="entry name" value="putative toxin-antitoxin system toxin component, PIN family"/>
    <property type="match status" value="1"/>
</dbReference>
<feature type="domain" description="PIN" evidence="1">
    <location>
        <begin position="1"/>
        <end position="113"/>
    </location>
</feature>
<dbReference type="Gene3D" id="3.40.50.1010">
    <property type="entry name" value="5'-nuclease"/>
    <property type="match status" value="1"/>
</dbReference>
<dbReference type="InterPro" id="IPR029060">
    <property type="entry name" value="PIN-like_dom_sf"/>
</dbReference>
<evidence type="ECO:0000259" key="1">
    <source>
        <dbReference type="SMART" id="SM00670"/>
    </source>
</evidence>
<dbReference type="AlphaFoldDB" id="A0A1F7S208"/>
<dbReference type="Proteomes" id="UP000178797">
    <property type="component" value="Unassembled WGS sequence"/>
</dbReference>
<comment type="caution">
    <text evidence="2">The sequence shown here is derived from an EMBL/GenBank/DDBJ whole genome shotgun (WGS) entry which is preliminary data.</text>
</comment>
<protein>
    <submittedName>
        <fullName evidence="2">Putative toxin-antitoxin system toxin component, PIN family</fullName>
    </submittedName>
</protein>
<proteinExistence type="predicted"/>
<dbReference type="SMART" id="SM00670">
    <property type="entry name" value="PINc"/>
    <property type="match status" value="1"/>
</dbReference>
<name>A0A1F7S208_9BACT</name>
<reference evidence="2 3" key="1">
    <citation type="journal article" date="2016" name="Nat. Commun.">
        <title>Thousands of microbial genomes shed light on interconnected biogeochemical processes in an aquifer system.</title>
        <authorList>
            <person name="Anantharaman K."/>
            <person name="Brown C.T."/>
            <person name="Hug L.A."/>
            <person name="Sharon I."/>
            <person name="Castelle C.J."/>
            <person name="Probst A.J."/>
            <person name="Thomas B.C."/>
            <person name="Singh A."/>
            <person name="Wilkins M.J."/>
            <person name="Karaoz U."/>
            <person name="Brodie E.L."/>
            <person name="Williams K.H."/>
            <person name="Hubbard S.S."/>
            <person name="Banfield J.F."/>
        </authorList>
    </citation>
    <scope>NUCLEOTIDE SEQUENCE [LARGE SCALE GENOMIC DNA]</scope>
</reference>
<dbReference type="SUPFAM" id="SSF88723">
    <property type="entry name" value="PIN domain-like"/>
    <property type="match status" value="1"/>
</dbReference>
<dbReference type="EMBL" id="MGDE01000003">
    <property type="protein sequence ID" value="OGL47836.1"/>
    <property type="molecule type" value="Genomic_DNA"/>
</dbReference>
<sequence>MKVVFDTNILIAAFITEGICAKLLLRARKKQFHLLICPFILREFEHTLTKKIKAGKDEVKDALELISEAAKETIHPTSEVTGVCRDADDNNILACALAAEADYIVTGDKDLLELKSYRGIKIITPKDFELLFED</sequence>
<dbReference type="PANTHER" id="PTHR34610:SF3">
    <property type="entry name" value="SSL7007 PROTEIN"/>
    <property type="match status" value="1"/>
</dbReference>
<organism evidence="2 3">
    <name type="scientific">Candidatus Schekmanbacteria bacterium RBG_16_38_10</name>
    <dbReference type="NCBI Taxonomy" id="1817879"/>
    <lineage>
        <taxon>Bacteria</taxon>
        <taxon>Candidatus Schekmaniibacteriota</taxon>
    </lineage>
</organism>
<evidence type="ECO:0000313" key="3">
    <source>
        <dbReference type="Proteomes" id="UP000178797"/>
    </source>
</evidence>
<dbReference type="Pfam" id="PF13470">
    <property type="entry name" value="PIN_3"/>
    <property type="match status" value="1"/>
</dbReference>
<evidence type="ECO:0000313" key="2">
    <source>
        <dbReference type="EMBL" id="OGL47836.1"/>
    </source>
</evidence>
<gene>
    <name evidence="2" type="ORF">A2W05_02390</name>
</gene>
<dbReference type="InterPro" id="IPR002716">
    <property type="entry name" value="PIN_dom"/>
</dbReference>
<dbReference type="InterPro" id="IPR002850">
    <property type="entry name" value="PIN_toxin-like"/>
</dbReference>
<dbReference type="PANTHER" id="PTHR34610">
    <property type="entry name" value="SSL7007 PROTEIN"/>
    <property type="match status" value="1"/>
</dbReference>
<accession>A0A1F7S208</accession>